<gene>
    <name evidence="2" type="ORF">M422DRAFT_35195</name>
</gene>
<organism evidence="2 3">
    <name type="scientific">Sphaerobolus stellatus (strain SS14)</name>
    <dbReference type="NCBI Taxonomy" id="990650"/>
    <lineage>
        <taxon>Eukaryota</taxon>
        <taxon>Fungi</taxon>
        <taxon>Dikarya</taxon>
        <taxon>Basidiomycota</taxon>
        <taxon>Agaricomycotina</taxon>
        <taxon>Agaricomycetes</taxon>
        <taxon>Phallomycetidae</taxon>
        <taxon>Geastrales</taxon>
        <taxon>Sphaerobolaceae</taxon>
        <taxon>Sphaerobolus</taxon>
    </lineage>
</organism>
<evidence type="ECO:0000313" key="3">
    <source>
        <dbReference type="Proteomes" id="UP000054279"/>
    </source>
</evidence>
<proteinExistence type="predicted"/>
<sequence>MDSPTSRQQRPASSYASSTTAYYCTHDHIPSSSNLRLKIDHEFHCSPRAESPRHPQMMPALHDVDVPRTPPHLEAPTSIGWQTRVSSHVYPTPDDIPSTPRTSHSTLNSPTSAMSTPAVATPTSPSWWHTAAAPLPTDRKTKRSSTFSLSRLANTKPNRWVRRLKRANSNARCPSATGSEDEEDDMAVEEERSNAELVTSFGAYRLRLD</sequence>
<name>A0A0C9UHB1_SPHS4</name>
<protein>
    <submittedName>
        <fullName evidence="2">Uncharacterized protein</fullName>
    </submittedName>
</protein>
<feature type="compositionally biased region" description="Polar residues" evidence="1">
    <location>
        <begin position="167"/>
        <end position="178"/>
    </location>
</feature>
<keyword evidence="3" id="KW-1185">Reference proteome</keyword>
<evidence type="ECO:0000256" key="1">
    <source>
        <dbReference type="SAM" id="MobiDB-lite"/>
    </source>
</evidence>
<dbReference type="AlphaFoldDB" id="A0A0C9UHB1"/>
<feature type="compositionally biased region" description="Polar residues" evidence="1">
    <location>
        <begin position="99"/>
        <end position="115"/>
    </location>
</feature>
<feature type="compositionally biased region" description="Acidic residues" evidence="1">
    <location>
        <begin position="179"/>
        <end position="188"/>
    </location>
</feature>
<feature type="region of interest" description="Disordered" evidence="1">
    <location>
        <begin position="91"/>
        <end position="127"/>
    </location>
</feature>
<reference evidence="2 3" key="1">
    <citation type="submission" date="2014-06" db="EMBL/GenBank/DDBJ databases">
        <title>Evolutionary Origins and Diversification of the Mycorrhizal Mutualists.</title>
        <authorList>
            <consortium name="DOE Joint Genome Institute"/>
            <consortium name="Mycorrhizal Genomics Consortium"/>
            <person name="Kohler A."/>
            <person name="Kuo A."/>
            <person name="Nagy L.G."/>
            <person name="Floudas D."/>
            <person name="Copeland A."/>
            <person name="Barry K.W."/>
            <person name="Cichocki N."/>
            <person name="Veneault-Fourrey C."/>
            <person name="LaButti K."/>
            <person name="Lindquist E.A."/>
            <person name="Lipzen A."/>
            <person name="Lundell T."/>
            <person name="Morin E."/>
            <person name="Murat C."/>
            <person name="Riley R."/>
            <person name="Ohm R."/>
            <person name="Sun H."/>
            <person name="Tunlid A."/>
            <person name="Henrissat B."/>
            <person name="Grigoriev I.V."/>
            <person name="Hibbett D.S."/>
            <person name="Martin F."/>
        </authorList>
    </citation>
    <scope>NUCLEOTIDE SEQUENCE [LARGE SCALE GENOMIC DNA]</scope>
    <source>
        <strain evidence="2 3">SS14</strain>
    </source>
</reference>
<dbReference type="Proteomes" id="UP000054279">
    <property type="component" value="Unassembled WGS sequence"/>
</dbReference>
<dbReference type="HOGENOM" id="CLU_1316139_0_0_1"/>
<dbReference type="EMBL" id="KN837202">
    <property type="protein sequence ID" value="KIJ34254.1"/>
    <property type="molecule type" value="Genomic_DNA"/>
</dbReference>
<accession>A0A0C9UHB1</accession>
<evidence type="ECO:0000313" key="2">
    <source>
        <dbReference type="EMBL" id="KIJ34254.1"/>
    </source>
</evidence>
<feature type="region of interest" description="Disordered" evidence="1">
    <location>
        <begin position="164"/>
        <end position="193"/>
    </location>
</feature>
<feature type="region of interest" description="Disordered" evidence="1">
    <location>
        <begin position="46"/>
        <end position="70"/>
    </location>
</feature>